<organism evidence="1 2">
    <name type="scientific">Taxus chinensis</name>
    <name type="common">Chinese yew</name>
    <name type="synonym">Taxus wallichiana var. chinensis</name>
    <dbReference type="NCBI Taxonomy" id="29808"/>
    <lineage>
        <taxon>Eukaryota</taxon>
        <taxon>Viridiplantae</taxon>
        <taxon>Streptophyta</taxon>
        <taxon>Embryophyta</taxon>
        <taxon>Tracheophyta</taxon>
        <taxon>Spermatophyta</taxon>
        <taxon>Pinopsida</taxon>
        <taxon>Pinidae</taxon>
        <taxon>Conifers II</taxon>
        <taxon>Cupressales</taxon>
        <taxon>Taxaceae</taxon>
        <taxon>Taxus</taxon>
    </lineage>
</organism>
<dbReference type="AlphaFoldDB" id="A0AA38C890"/>
<keyword evidence="2" id="KW-1185">Reference proteome</keyword>
<evidence type="ECO:0000313" key="2">
    <source>
        <dbReference type="Proteomes" id="UP000824469"/>
    </source>
</evidence>
<evidence type="ECO:0000313" key="1">
    <source>
        <dbReference type="EMBL" id="KAH9297006.1"/>
    </source>
</evidence>
<gene>
    <name evidence="1" type="ORF">KI387_028688</name>
</gene>
<feature type="non-terminal residue" evidence="1">
    <location>
        <position position="51"/>
    </location>
</feature>
<name>A0AA38C890_TAXCH</name>
<dbReference type="Proteomes" id="UP000824469">
    <property type="component" value="Unassembled WGS sequence"/>
</dbReference>
<proteinExistence type="predicted"/>
<accession>A0AA38C890</accession>
<protein>
    <submittedName>
        <fullName evidence="1">Uncharacterized protein</fullName>
    </submittedName>
</protein>
<comment type="caution">
    <text evidence="1">The sequence shown here is derived from an EMBL/GenBank/DDBJ whole genome shotgun (WGS) entry which is preliminary data.</text>
</comment>
<feature type="non-terminal residue" evidence="1">
    <location>
        <position position="1"/>
    </location>
</feature>
<dbReference type="EMBL" id="JAHRHJ020000010">
    <property type="protein sequence ID" value="KAH9297006.1"/>
    <property type="molecule type" value="Genomic_DNA"/>
</dbReference>
<reference evidence="1 2" key="1">
    <citation type="journal article" date="2021" name="Nat. Plants">
        <title>The Taxus genome provides insights into paclitaxel biosynthesis.</title>
        <authorList>
            <person name="Xiong X."/>
            <person name="Gou J."/>
            <person name="Liao Q."/>
            <person name="Li Y."/>
            <person name="Zhou Q."/>
            <person name="Bi G."/>
            <person name="Li C."/>
            <person name="Du R."/>
            <person name="Wang X."/>
            <person name="Sun T."/>
            <person name="Guo L."/>
            <person name="Liang H."/>
            <person name="Lu P."/>
            <person name="Wu Y."/>
            <person name="Zhang Z."/>
            <person name="Ro D.K."/>
            <person name="Shang Y."/>
            <person name="Huang S."/>
            <person name="Yan J."/>
        </authorList>
    </citation>
    <scope>NUCLEOTIDE SEQUENCE [LARGE SCALE GENOMIC DNA]</scope>
    <source>
        <strain evidence="1">Ta-2019</strain>
    </source>
</reference>
<sequence>VDICDKTKSSKSTCGLDIIGEIVSREVREAEMYIYGFKTSFPIEKIDGDEG</sequence>